<accession>A0A839RQ58</accession>
<dbReference type="OrthoDB" id="8479889at2"/>
<keyword evidence="2" id="KW-0472">Membrane</keyword>
<dbReference type="EMBL" id="JACHWS010000003">
    <property type="protein sequence ID" value="MBB3038935.1"/>
    <property type="molecule type" value="Genomic_DNA"/>
</dbReference>
<reference evidence="3 4" key="1">
    <citation type="submission" date="2020-08" db="EMBL/GenBank/DDBJ databases">
        <title>Sequencing the genomes of 1000 actinobacteria strains.</title>
        <authorList>
            <person name="Klenk H.-P."/>
        </authorList>
    </citation>
    <scope>NUCLEOTIDE SEQUENCE [LARGE SCALE GENOMIC DNA]</scope>
    <source>
        <strain evidence="3 4">DSM 45258</strain>
    </source>
</reference>
<keyword evidence="2" id="KW-0812">Transmembrane</keyword>
<name>A0A839RQ58_9ACTN</name>
<keyword evidence="4" id="KW-1185">Reference proteome</keyword>
<protein>
    <submittedName>
        <fullName evidence="3">F0F1-type ATP synthase assembly protein I</fullName>
    </submittedName>
</protein>
<dbReference type="Proteomes" id="UP000567922">
    <property type="component" value="Unassembled WGS sequence"/>
</dbReference>
<evidence type="ECO:0000256" key="2">
    <source>
        <dbReference type="SAM" id="Phobius"/>
    </source>
</evidence>
<comment type="caution">
    <text evidence="3">The sequence shown here is derived from an EMBL/GenBank/DDBJ whole genome shotgun (WGS) entry which is preliminary data.</text>
</comment>
<feature type="compositionally biased region" description="Basic and acidic residues" evidence="1">
    <location>
        <begin position="9"/>
        <end position="21"/>
    </location>
</feature>
<feature type="region of interest" description="Disordered" evidence="1">
    <location>
        <begin position="224"/>
        <end position="250"/>
    </location>
</feature>
<evidence type="ECO:0000313" key="3">
    <source>
        <dbReference type="EMBL" id="MBB3038935.1"/>
    </source>
</evidence>
<evidence type="ECO:0000313" key="4">
    <source>
        <dbReference type="Proteomes" id="UP000567922"/>
    </source>
</evidence>
<feature type="transmembrane region" description="Helical" evidence="2">
    <location>
        <begin position="47"/>
        <end position="69"/>
    </location>
</feature>
<proteinExistence type="predicted"/>
<gene>
    <name evidence="3" type="ORF">FHU29_003404</name>
</gene>
<dbReference type="InterPro" id="IPR025445">
    <property type="entry name" value="DUF4191"/>
</dbReference>
<keyword evidence="2" id="KW-1133">Transmembrane helix</keyword>
<dbReference type="RefSeq" id="WP_064439233.1">
    <property type="nucleotide sequence ID" value="NZ_BDDI01000004.1"/>
</dbReference>
<dbReference type="AlphaFoldDB" id="A0A839RQ58"/>
<organism evidence="3 4">
    <name type="scientific">Hoyosella altamirensis</name>
    <dbReference type="NCBI Taxonomy" id="616997"/>
    <lineage>
        <taxon>Bacteria</taxon>
        <taxon>Bacillati</taxon>
        <taxon>Actinomycetota</taxon>
        <taxon>Actinomycetes</taxon>
        <taxon>Mycobacteriales</taxon>
        <taxon>Hoyosellaceae</taxon>
        <taxon>Hoyosella</taxon>
    </lineage>
</organism>
<sequence length="250" mass="27664">MAKGSAGKGKLDKAERKELKATRRKRSKERRSQLWQAFKMQRKEDKWLVPIMAGTIVLTTLVMFGLGWLVNAQWFFLPMGLILGVLLSVIVFGRRVTKTVYKKAEGQTGAAAWALDSLKGPWRVTNAVAGTTHLDAVHRVLGRPGIILVGEGAPHRVKSLLAQEKKRVARLVGDTPIYEIIVGNEADQIPLPKLQKAMNRLPKNITRKQMDSLEQRLAAIASRTSGPAMPHGPVPGGGKMKSVQRTIKRR</sequence>
<dbReference type="Pfam" id="PF13829">
    <property type="entry name" value="DUF4191"/>
    <property type="match status" value="1"/>
</dbReference>
<evidence type="ECO:0000256" key="1">
    <source>
        <dbReference type="SAM" id="MobiDB-lite"/>
    </source>
</evidence>
<feature type="region of interest" description="Disordered" evidence="1">
    <location>
        <begin position="1"/>
        <end position="30"/>
    </location>
</feature>
<feature type="transmembrane region" description="Helical" evidence="2">
    <location>
        <begin position="75"/>
        <end position="93"/>
    </location>
</feature>